<name>A0A8S5RXR4_9CAUD</name>
<accession>A0A8S5RXR4</accession>
<sequence>MSLDSFMNKTYSLINILSFALGGSIKGRRQYILSLDDEKVILPVTPIEYNNKSSQDNKIVNIIDTGEVMLFGNPILERLTFSSFFPSPKHEYPFIVTDDLKEPVEYVELFKKWKESKKPIRVIITDSPINKMMGLKSFNIKEKDGTKDIYYSMEFIEYKDLNTPMANNDKEINNVTGLKERASIKNTPDTVTILDDVNDILDASKKAYGDYRHWRNIVESNNLTDFAINNIRKLNLKDL</sequence>
<protein>
    <submittedName>
        <fullName evidence="1">Tail assembly protein</fullName>
    </submittedName>
</protein>
<organism evidence="1">
    <name type="scientific">Siphoviridae sp. ctWdm1</name>
    <dbReference type="NCBI Taxonomy" id="2827883"/>
    <lineage>
        <taxon>Viruses</taxon>
        <taxon>Duplodnaviria</taxon>
        <taxon>Heunggongvirae</taxon>
        <taxon>Uroviricota</taxon>
        <taxon>Caudoviricetes</taxon>
    </lineage>
</organism>
<proteinExistence type="predicted"/>
<evidence type="ECO:0000313" key="1">
    <source>
        <dbReference type="EMBL" id="DAF43548.1"/>
    </source>
</evidence>
<reference evidence="1" key="1">
    <citation type="journal article" date="2021" name="Proc. Natl. Acad. Sci. U.S.A.">
        <title>A Catalog of Tens of Thousands of Viruses from Human Metagenomes Reveals Hidden Associations with Chronic Diseases.</title>
        <authorList>
            <person name="Tisza M.J."/>
            <person name="Buck C.B."/>
        </authorList>
    </citation>
    <scope>NUCLEOTIDE SEQUENCE</scope>
    <source>
        <strain evidence="1">CtWdm1</strain>
    </source>
</reference>
<dbReference type="EMBL" id="BK032509">
    <property type="protein sequence ID" value="DAF43548.1"/>
    <property type="molecule type" value="Genomic_DNA"/>
</dbReference>